<protein>
    <submittedName>
        <fullName evidence="1">Uncharacterized protein</fullName>
    </submittedName>
</protein>
<organism evidence="1">
    <name type="scientific">Eucalyptus grandis</name>
    <name type="common">Flooded gum</name>
    <dbReference type="NCBI Taxonomy" id="71139"/>
    <lineage>
        <taxon>Eukaryota</taxon>
        <taxon>Viridiplantae</taxon>
        <taxon>Streptophyta</taxon>
        <taxon>Embryophyta</taxon>
        <taxon>Tracheophyta</taxon>
        <taxon>Spermatophyta</taxon>
        <taxon>Magnoliopsida</taxon>
        <taxon>eudicotyledons</taxon>
        <taxon>Gunneridae</taxon>
        <taxon>Pentapetalae</taxon>
        <taxon>rosids</taxon>
        <taxon>malvids</taxon>
        <taxon>Myrtales</taxon>
        <taxon>Myrtaceae</taxon>
        <taxon>Myrtoideae</taxon>
        <taxon>Eucalypteae</taxon>
        <taxon>Eucalyptus</taxon>
    </lineage>
</organism>
<dbReference type="Gramene" id="KCW67830">
    <property type="protein sequence ID" value="KCW67830"/>
    <property type="gene ID" value="EUGRSUZ_F01558"/>
</dbReference>
<sequence length="105" mass="12185">MCSQDQSHHFKALNLPIITTFPPSISKKKYLIRKRYKQSKRHGNYIDHLVVAHILQAYAHLILRAESQSSQHQAKTKICLIFYQGPDVRRSCLFIGTSCIKFTNK</sequence>
<name>A0A059BQ18_EUCGR</name>
<dbReference type="EMBL" id="KK198758">
    <property type="protein sequence ID" value="KCW67830.1"/>
    <property type="molecule type" value="Genomic_DNA"/>
</dbReference>
<proteinExistence type="predicted"/>
<dbReference type="AlphaFoldDB" id="A0A059BQ18"/>
<accession>A0A059BQ18</accession>
<gene>
    <name evidence="1" type="ORF">EUGRSUZ_F01558</name>
</gene>
<dbReference type="InParanoid" id="A0A059BQ18"/>
<evidence type="ECO:0000313" key="1">
    <source>
        <dbReference type="EMBL" id="KCW67830.1"/>
    </source>
</evidence>
<reference evidence="1" key="1">
    <citation type="submission" date="2013-07" db="EMBL/GenBank/DDBJ databases">
        <title>The genome of Eucalyptus grandis.</title>
        <authorList>
            <person name="Schmutz J."/>
            <person name="Hayes R."/>
            <person name="Myburg A."/>
            <person name="Tuskan G."/>
            <person name="Grattapaglia D."/>
            <person name="Rokhsar D.S."/>
        </authorList>
    </citation>
    <scope>NUCLEOTIDE SEQUENCE</scope>
    <source>
        <tissue evidence="1">Leaf extractions</tissue>
    </source>
</reference>